<keyword evidence="4" id="KW-1185">Reference proteome</keyword>
<feature type="region of interest" description="Disordered" evidence="1">
    <location>
        <begin position="91"/>
        <end position="110"/>
    </location>
</feature>
<dbReference type="AlphaFoldDB" id="A0A926ZY20"/>
<proteinExistence type="predicted"/>
<name>A0A926ZY20_9NOST</name>
<dbReference type="InterPro" id="IPR013230">
    <property type="entry name" value="Peptidase_M15A_C"/>
</dbReference>
<evidence type="ECO:0000313" key="4">
    <source>
        <dbReference type="Proteomes" id="UP000662185"/>
    </source>
</evidence>
<protein>
    <recommendedName>
        <fullName evidence="2">Peptidase M15A C-terminal domain-containing protein</fullName>
    </recommendedName>
</protein>
<evidence type="ECO:0000259" key="2">
    <source>
        <dbReference type="Pfam" id="PF08291"/>
    </source>
</evidence>
<comment type="caution">
    <text evidence="3">The sequence shown here is derived from an EMBL/GenBank/DDBJ whole genome shotgun (WGS) entry which is preliminary data.</text>
</comment>
<evidence type="ECO:0000256" key="1">
    <source>
        <dbReference type="SAM" id="MobiDB-lite"/>
    </source>
</evidence>
<dbReference type="InterPro" id="IPR009045">
    <property type="entry name" value="Zn_M74/Hedgehog-like"/>
</dbReference>
<sequence>MTSNSPDSINPGTIKSLSEFVKLNPPAIFITDAHPDLIKEIQGILKIEVDGVLGSLTKQAFSEFKEFNQLQYPLGLGVTTAKELLEFKGKEETASTTDDSTGSEAKVNASAGSRTGASMKLPGGEIVYANQYIVEGIPLTWGEATKNCTRIPTSAEYVANAIKVAKTWGPVREKFGSPIRITSGYRPPQVNKSIGGARNSQHLYFRAIDMQPLNGDFRKLWDVLKASQFIGLGDAVFMGRNKGFFHADIRPGDRVIFPY</sequence>
<gene>
    <name evidence="3" type="ORF">H6G06_01060</name>
</gene>
<reference evidence="4" key="1">
    <citation type="journal article" date="2020" name="ISME J.">
        <title>Comparative genomics reveals insights into cyanobacterial evolution and habitat adaptation.</title>
        <authorList>
            <person name="Chen M.Y."/>
            <person name="Teng W.K."/>
            <person name="Zhao L."/>
            <person name="Hu C.X."/>
            <person name="Zhou Y.K."/>
            <person name="Han B.P."/>
            <person name="Song L.R."/>
            <person name="Shu W.S."/>
        </authorList>
    </citation>
    <scope>NUCLEOTIDE SEQUENCE [LARGE SCALE GENOMIC DNA]</scope>
    <source>
        <strain evidence="4">FACHB-251</strain>
    </source>
</reference>
<feature type="compositionally biased region" description="Polar residues" evidence="1">
    <location>
        <begin position="94"/>
        <end position="103"/>
    </location>
</feature>
<accession>A0A926ZY20</accession>
<dbReference type="EMBL" id="JACJQU010000001">
    <property type="protein sequence ID" value="MBD2292102.1"/>
    <property type="molecule type" value="Genomic_DNA"/>
</dbReference>
<dbReference type="Proteomes" id="UP000662185">
    <property type="component" value="Unassembled WGS sequence"/>
</dbReference>
<evidence type="ECO:0000313" key="3">
    <source>
        <dbReference type="EMBL" id="MBD2292102.1"/>
    </source>
</evidence>
<dbReference type="Gene3D" id="3.30.1380.10">
    <property type="match status" value="1"/>
</dbReference>
<dbReference type="Pfam" id="PF08291">
    <property type="entry name" value="Peptidase_M15_3"/>
    <property type="match status" value="1"/>
</dbReference>
<feature type="domain" description="Peptidase M15A C-terminal" evidence="2">
    <location>
        <begin position="132"/>
        <end position="247"/>
    </location>
</feature>
<dbReference type="RefSeq" id="WP_190556213.1">
    <property type="nucleotide sequence ID" value="NZ_JACJQU010000001.1"/>
</dbReference>
<dbReference type="SUPFAM" id="SSF55166">
    <property type="entry name" value="Hedgehog/DD-peptidase"/>
    <property type="match status" value="1"/>
</dbReference>
<organism evidence="3 4">
    <name type="scientific">Anabaena sphaerica FACHB-251</name>
    <dbReference type="NCBI Taxonomy" id="2692883"/>
    <lineage>
        <taxon>Bacteria</taxon>
        <taxon>Bacillati</taxon>
        <taxon>Cyanobacteriota</taxon>
        <taxon>Cyanophyceae</taxon>
        <taxon>Nostocales</taxon>
        <taxon>Nostocaceae</taxon>
        <taxon>Anabaena</taxon>
    </lineage>
</organism>